<dbReference type="Proteomes" id="UP001223072">
    <property type="component" value="Unassembled WGS sequence"/>
</dbReference>
<evidence type="ECO:0000313" key="2">
    <source>
        <dbReference type="Proteomes" id="UP001223072"/>
    </source>
</evidence>
<proteinExistence type="predicted"/>
<gene>
    <name evidence="1" type="ORF">QFZ49_004174</name>
</gene>
<comment type="caution">
    <text evidence="1">The sequence shown here is derived from an EMBL/GenBank/DDBJ whole genome shotgun (WGS) entry which is preliminary data.</text>
</comment>
<dbReference type="EMBL" id="JAUSZS010000004">
    <property type="protein sequence ID" value="MDQ0934234.1"/>
    <property type="molecule type" value="Genomic_DNA"/>
</dbReference>
<accession>A0ABU0RQH4</accession>
<sequence length="58" mass="6442">MKNGKVWVGDQVYDRDTGRNAIVTDVRGGIYLLRPLHGGGQQWTVSGDDCLEVNVPRE</sequence>
<keyword evidence="2" id="KW-1185">Reference proteome</keyword>
<organism evidence="1 2">
    <name type="scientific">Streptomyces turgidiscabies</name>
    <dbReference type="NCBI Taxonomy" id="85558"/>
    <lineage>
        <taxon>Bacteria</taxon>
        <taxon>Bacillati</taxon>
        <taxon>Actinomycetota</taxon>
        <taxon>Actinomycetes</taxon>
        <taxon>Kitasatosporales</taxon>
        <taxon>Streptomycetaceae</taxon>
        <taxon>Streptomyces</taxon>
    </lineage>
</organism>
<name>A0ABU0RQH4_9ACTN</name>
<evidence type="ECO:0000313" key="1">
    <source>
        <dbReference type="EMBL" id="MDQ0934234.1"/>
    </source>
</evidence>
<reference evidence="1 2" key="1">
    <citation type="submission" date="2023-07" db="EMBL/GenBank/DDBJ databases">
        <title>Comparative genomics of wheat-associated soil bacteria to identify genetic determinants of phenazine resistance.</title>
        <authorList>
            <person name="Mouncey N."/>
        </authorList>
    </citation>
    <scope>NUCLEOTIDE SEQUENCE [LARGE SCALE GENOMIC DNA]</scope>
    <source>
        <strain evidence="1 2">W2I16</strain>
    </source>
</reference>
<protein>
    <submittedName>
        <fullName evidence="1">Uncharacterized protein</fullName>
    </submittedName>
</protein>
<dbReference type="RefSeq" id="WP_307627872.1">
    <property type="nucleotide sequence ID" value="NZ_JAUSZS010000004.1"/>
</dbReference>